<evidence type="ECO:0000259" key="7">
    <source>
        <dbReference type="PROSITE" id="PS50110"/>
    </source>
</evidence>
<keyword evidence="4" id="KW-0804">Transcription</keyword>
<dbReference type="RefSeq" id="WP_073476839.1">
    <property type="nucleotide sequence ID" value="NZ_FQZU01000017.1"/>
</dbReference>
<name>A0A1M6PIV4_9BACT</name>
<dbReference type="InterPro" id="IPR039420">
    <property type="entry name" value="WalR-like"/>
</dbReference>
<dbReference type="InterPro" id="IPR000792">
    <property type="entry name" value="Tscrpt_reg_LuxR_C"/>
</dbReference>
<dbReference type="SMART" id="SM00421">
    <property type="entry name" value="HTH_LUXR"/>
    <property type="match status" value="1"/>
</dbReference>
<organism evidence="8 9">
    <name type="scientific">Desulfatibacillum alkenivorans DSM 16219</name>
    <dbReference type="NCBI Taxonomy" id="1121393"/>
    <lineage>
        <taxon>Bacteria</taxon>
        <taxon>Pseudomonadati</taxon>
        <taxon>Thermodesulfobacteriota</taxon>
        <taxon>Desulfobacteria</taxon>
        <taxon>Desulfobacterales</taxon>
        <taxon>Desulfatibacillaceae</taxon>
        <taxon>Desulfatibacillum</taxon>
    </lineage>
</organism>
<dbReference type="AlphaFoldDB" id="A0A1M6PIV4"/>
<evidence type="ECO:0000256" key="3">
    <source>
        <dbReference type="ARBA" id="ARBA00023125"/>
    </source>
</evidence>
<dbReference type="STRING" id="1121393.SAMN02745216_02849"/>
<keyword evidence="2" id="KW-0805">Transcription regulation</keyword>
<dbReference type="SMART" id="SM00448">
    <property type="entry name" value="REC"/>
    <property type="match status" value="1"/>
</dbReference>
<dbReference type="Proteomes" id="UP000183994">
    <property type="component" value="Unassembled WGS sequence"/>
</dbReference>
<dbReference type="InterPro" id="IPR001789">
    <property type="entry name" value="Sig_transdc_resp-reg_receiver"/>
</dbReference>
<feature type="domain" description="Response regulatory" evidence="7">
    <location>
        <begin position="6"/>
        <end position="122"/>
    </location>
</feature>
<protein>
    <submittedName>
        <fullName evidence="8">Two component transcriptional regulator, LuxR family</fullName>
    </submittedName>
</protein>
<dbReference type="PROSITE" id="PS50043">
    <property type="entry name" value="HTH_LUXR_2"/>
    <property type="match status" value="1"/>
</dbReference>
<dbReference type="Pfam" id="PF00072">
    <property type="entry name" value="Response_reg"/>
    <property type="match status" value="1"/>
</dbReference>
<dbReference type="GO" id="GO:0000160">
    <property type="term" value="P:phosphorelay signal transduction system"/>
    <property type="evidence" value="ECO:0007669"/>
    <property type="project" value="InterPro"/>
</dbReference>
<evidence type="ECO:0000259" key="6">
    <source>
        <dbReference type="PROSITE" id="PS50043"/>
    </source>
</evidence>
<keyword evidence="1 5" id="KW-0597">Phosphoprotein</keyword>
<dbReference type="OrthoDB" id="9780312at2"/>
<dbReference type="GO" id="GO:0006355">
    <property type="term" value="P:regulation of DNA-templated transcription"/>
    <property type="evidence" value="ECO:0007669"/>
    <property type="project" value="InterPro"/>
</dbReference>
<keyword evidence="3" id="KW-0238">DNA-binding</keyword>
<dbReference type="InterPro" id="IPR058245">
    <property type="entry name" value="NreC/VraR/RcsB-like_REC"/>
</dbReference>
<evidence type="ECO:0000256" key="4">
    <source>
        <dbReference type="ARBA" id="ARBA00023163"/>
    </source>
</evidence>
<dbReference type="PANTHER" id="PTHR43214:SF41">
    <property type="entry name" value="NITRATE_NITRITE RESPONSE REGULATOR PROTEIN NARP"/>
    <property type="match status" value="1"/>
</dbReference>
<proteinExistence type="predicted"/>
<dbReference type="InterPro" id="IPR011006">
    <property type="entry name" value="CheY-like_superfamily"/>
</dbReference>
<evidence type="ECO:0000256" key="1">
    <source>
        <dbReference type="ARBA" id="ARBA00022553"/>
    </source>
</evidence>
<evidence type="ECO:0000313" key="9">
    <source>
        <dbReference type="Proteomes" id="UP000183994"/>
    </source>
</evidence>
<dbReference type="PROSITE" id="PS50110">
    <property type="entry name" value="RESPONSE_REGULATORY"/>
    <property type="match status" value="1"/>
</dbReference>
<evidence type="ECO:0000313" key="8">
    <source>
        <dbReference type="EMBL" id="SHK07847.1"/>
    </source>
</evidence>
<dbReference type="Pfam" id="PF00196">
    <property type="entry name" value="GerE"/>
    <property type="match status" value="1"/>
</dbReference>
<evidence type="ECO:0000256" key="2">
    <source>
        <dbReference type="ARBA" id="ARBA00023015"/>
    </source>
</evidence>
<dbReference type="PROSITE" id="PS00622">
    <property type="entry name" value="HTH_LUXR_1"/>
    <property type="match status" value="1"/>
</dbReference>
<dbReference type="GO" id="GO:0003677">
    <property type="term" value="F:DNA binding"/>
    <property type="evidence" value="ECO:0007669"/>
    <property type="project" value="UniProtKB-KW"/>
</dbReference>
<evidence type="ECO:0000256" key="5">
    <source>
        <dbReference type="PROSITE-ProRule" id="PRU00169"/>
    </source>
</evidence>
<dbReference type="PRINTS" id="PR00038">
    <property type="entry name" value="HTHLUXR"/>
</dbReference>
<dbReference type="CDD" id="cd17535">
    <property type="entry name" value="REC_NarL-like"/>
    <property type="match status" value="1"/>
</dbReference>
<reference evidence="9" key="1">
    <citation type="submission" date="2016-11" db="EMBL/GenBank/DDBJ databases">
        <authorList>
            <person name="Varghese N."/>
            <person name="Submissions S."/>
        </authorList>
    </citation>
    <scope>NUCLEOTIDE SEQUENCE [LARGE SCALE GENOMIC DNA]</scope>
    <source>
        <strain evidence="9">DSM 16219</strain>
    </source>
</reference>
<dbReference type="InterPro" id="IPR016032">
    <property type="entry name" value="Sig_transdc_resp-reg_C-effctor"/>
</dbReference>
<dbReference type="SUPFAM" id="SSF52172">
    <property type="entry name" value="CheY-like"/>
    <property type="match status" value="1"/>
</dbReference>
<feature type="domain" description="HTH luxR-type" evidence="6">
    <location>
        <begin position="149"/>
        <end position="214"/>
    </location>
</feature>
<accession>A0A1M6PIV4</accession>
<dbReference type="Gene3D" id="3.40.50.2300">
    <property type="match status" value="1"/>
</dbReference>
<keyword evidence="9" id="KW-1185">Reference proteome</keyword>
<dbReference type="SUPFAM" id="SSF46894">
    <property type="entry name" value="C-terminal effector domain of the bipartite response regulators"/>
    <property type="match status" value="1"/>
</dbReference>
<dbReference type="CDD" id="cd06170">
    <property type="entry name" value="LuxR_C_like"/>
    <property type="match status" value="1"/>
</dbReference>
<dbReference type="PANTHER" id="PTHR43214">
    <property type="entry name" value="TWO-COMPONENT RESPONSE REGULATOR"/>
    <property type="match status" value="1"/>
</dbReference>
<dbReference type="EMBL" id="FQZU01000017">
    <property type="protein sequence ID" value="SHK07847.1"/>
    <property type="molecule type" value="Genomic_DNA"/>
</dbReference>
<sequence>MQTKQKVVIAEDHNILRAGLRSLLEDMEEVEVTAEARDGVEAIQCVREHLPDLLLLDLSMPRLNGLSAINEIKASYPETKILVLTVHKAEDYILESFRAGADGYCLKEADRADLFGAIRNVLAGKRYLDPGIADQVLEGFIEGKQSLKQQSSWDTVTQREKEVLKLVGEGRKNKEIGDILCISVKTVEKHRANIMEKLNLHNASELTAYAIKKGLVVEE</sequence>
<gene>
    <name evidence="8" type="ORF">SAMN02745216_02849</name>
</gene>
<feature type="modified residue" description="4-aspartylphosphate" evidence="5">
    <location>
        <position position="57"/>
    </location>
</feature>